<dbReference type="AlphaFoldDB" id="A0A7H0VF16"/>
<sequence>MKKIYFFALILLLGPGLSAQYYRQYFHGADTSVYNSVFAIIDSNSSWQIGAPSKNFFQQAATQPNAIVTDTLNSYPINDSSTFYFKVPIWAPVGILAIEWMQALDFEDSIDGGILEFRYTDTSAWESAFNNPYVYNFFGFDNSNVATLPNGELAFTGTRDMHNVWLCLDMSWLSQFSTDTIEVRYRILSDSVDTQQDGWLLDNFNVHITGIHTINEVDQGEFMTASPNPTVGPIKLNARKTGQVQYIESIELLDLSGKVVQSWSKSPTKFDIDISGQKAGVYILRVKSNIKKEEFRIMLQP</sequence>
<evidence type="ECO:0000313" key="4">
    <source>
        <dbReference type="Proteomes" id="UP000516305"/>
    </source>
</evidence>
<proteinExistence type="predicted"/>
<organism evidence="3 4">
    <name type="scientific">Croceimicrobium hydrocarbonivorans</name>
    <dbReference type="NCBI Taxonomy" id="2761580"/>
    <lineage>
        <taxon>Bacteria</taxon>
        <taxon>Pseudomonadati</taxon>
        <taxon>Bacteroidota</taxon>
        <taxon>Flavobacteriia</taxon>
        <taxon>Flavobacteriales</taxon>
        <taxon>Owenweeksiaceae</taxon>
        <taxon>Croceimicrobium</taxon>
    </lineage>
</organism>
<accession>A0A7H0VF16</accession>
<evidence type="ECO:0000313" key="3">
    <source>
        <dbReference type="EMBL" id="QNR24314.1"/>
    </source>
</evidence>
<evidence type="ECO:0000256" key="1">
    <source>
        <dbReference type="ARBA" id="ARBA00022729"/>
    </source>
</evidence>
<keyword evidence="4" id="KW-1185">Reference proteome</keyword>
<evidence type="ECO:0000259" key="2">
    <source>
        <dbReference type="Pfam" id="PF18962"/>
    </source>
</evidence>
<dbReference type="EMBL" id="CP060139">
    <property type="protein sequence ID" value="QNR24314.1"/>
    <property type="molecule type" value="Genomic_DNA"/>
</dbReference>
<protein>
    <submittedName>
        <fullName evidence="3">T9SS type A sorting domain-containing protein</fullName>
    </submittedName>
</protein>
<name>A0A7H0VF16_9FLAO</name>
<feature type="domain" description="Secretion system C-terminal sorting" evidence="2">
    <location>
        <begin position="227"/>
        <end position="292"/>
    </location>
</feature>
<dbReference type="InterPro" id="IPR026444">
    <property type="entry name" value="Secre_tail"/>
</dbReference>
<dbReference type="Proteomes" id="UP000516305">
    <property type="component" value="Chromosome"/>
</dbReference>
<dbReference type="Pfam" id="PF18962">
    <property type="entry name" value="Por_Secre_tail"/>
    <property type="match status" value="1"/>
</dbReference>
<keyword evidence="1" id="KW-0732">Signal</keyword>
<reference evidence="3 4" key="1">
    <citation type="submission" date="2020-08" db="EMBL/GenBank/DDBJ databases">
        <title>Croceimicrobium hydrocarbonivorans gen. nov., sp. nov., a novel marine bacterium isolated from a bacterial consortium that degrades polyethylene terephthalate.</title>
        <authorList>
            <person name="Liu R."/>
        </authorList>
    </citation>
    <scope>NUCLEOTIDE SEQUENCE [LARGE SCALE GENOMIC DNA]</scope>
    <source>
        <strain evidence="3 4">A20-9</strain>
    </source>
</reference>
<dbReference type="NCBIfam" id="TIGR04183">
    <property type="entry name" value="Por_Secre_tail"/>
    <property type="match status" value="1"/>
</dbReference>
<dbReference type="RefSeq" id="WP_210758841.1">
    <property type="nucleotide sequence ID" value="NZ_CP060139.1"/>
</dbReference>
<dbReference type="KEGG" id="chyd:H4K34_00315"/>
<gene>
    <name evidence="3" type="ORF">H4K34_00315</name>
</gene>